<dbReference type="WBParaSite" id="L893_g6311.t1">
    <property type="protein sequence ID" value="L893_g6311.t1"/>
    <property type="gene ID" value="L893_g6311"/>
</dbReference>
<evidence type="ECO:0000313" key="2">
    <source>
        <dbReference type="WBParaSite" id="L893_g6311.t1"/>
    </source>
</evidence>
<dbReference type="AlphaFoldDB" id="A0A1I8AJQ8"/>
<organism evidence="1 2">
    <name type="scientific">Steinernema glaseri</name>
    <dbReference type="NCBI Taxonomy" id="37863"/>
    <lineage>
        <taxon>Eukaryota</taxon>
        <taxon>Metazoa</taxon>
        <taxon>Ecdysozoa</taxon>
        <taxon>Nematoda</taxon>
        <taxon>Chromadorea</taxon>
        <taxon>Rhabditida</taxon>
        <taxon>Tylenchina</taxon>
        <taxon>Panagrolaimomorpha</taxon>
        <taxon>Strongyloidoidea</taxon>
        <taxon>Steinernematidae</taxon>
        <taxon>Steinernema</taxon>
    </lineage>
</organism>
<accession>A0A1I8AJQ8</accession>
<keyword evidence="1" id="KW-1185">Reference proteome</keyword>
<dbReference type="Proteomes" id="UP000095287">
    <property type="component" value="Unplaced"/>
</dbReference>
<sequence>MRKFIVELAWRRVLQECVNNGHTWTAGADWIDLRYGKWVTIQAIVNIYLNGGGPNDRQRKRFMQELTGFMLQNRILDPWNGHPQTVGMLTPVDLHILTTRAVLLDAFDFINDMWAQQDLNNAVDRDNAFNRIVEALRRRMP</sequence>
<proteinExistence type="predicted"/>
<protein>
    <submittedName>
        <fullName evidence="2">Glyco_hydro_15 domain-containing protein</fullName>
    </submittedName>
</protein>
<name>A0A1I8AJQ8_9BILA</name>
<evidence type="ECO:0000313" key="1">
    <source>
        <dbReference type="Proteomes" id="UP000095287"/>
    </source>
</evidence>
<reference evidence="2" key="1">
    <citation type="submission" date="2016-11" db="UniProtKB">
        <authorList>
            <consortium name="WormBaseParasite"/>
        </authorList>
    </citation>
    <scope>IDENTIFICATION</scope>
</reference>